<dbReference type="GO" id="GO:0022857">
    <property type="term" value="F:transmembrane transporter activity"/>
    <property type="evidence" value="ECO:0007669"/>
    <property type="project" value="InterPro"/>
</dbReference>
<comment type="caution">
    <text evidence="8">The sequence shown here is derived from an EMBL/GenBank/DDBJ whole genome shotgun (WGS) entry which is preliminary data.</text>
</comment>
<dbReference type="RefSeq" id="WP_170212951.1">
    <property type="nucleotide sequence ID" value="NZ_BONH01000016.1"/>
</dbReference>
<dbReference type="EMBL" id="BONH01000016">
    <property type="protein sequence ID" value="GIF98683.1"/>
    <property type="molecule type" value="Genomic_DNA"/>
</dbReference>
<protein>
    <submittedName>
        <fullName evidence="8">MFS transporter</fullName>
    </submittedName>
</protein>
<gene>
    <name evidence="8" type="ORF">Cci01nite_37770</name>
</gene>
<sequence>MAVPAVDEQVREIAAYPGRPSVRVSRGRAAPFGWWPAVCIALVALIDRIEYNLLAGALPAIQREFGFDDGAAGAIATAGAIAAVLLLLPAGRLADTGRRTWTVAAVVAVWALLTLGTGLAGSYAMLFGVRVLLGAAGQLYNPPASSLLGDLYPGPSRARAYGLERAAYFAGLPIGVIVGGALAKAYDWRTGFFLVAVPGAVIAVLMLTVREPVRGVGDRLSSWYADPTAEPPTGPPAVTAPATGSGGLPALSGLVAQVRELWGIRTLRSVVSGLSILFFGLGGLFFWMPSFYQREFGLDEAASAAVGGGAGLVGILAGIGLGSWFGDRGHGRRPGWRVRLGGWSLLFGTVALAGAVAVGPFVPQVVCFGLANVGFAGAIANLTAANADVVAASRRGLGFAVLQSVITLGGALGPWLIGEASDATGSLRLAYAVVIAPLVVGSLIVLRAWRGYDADAAAALSSRDAPS</sequence>
<evidence type="ECO:0000256" key="2">
    <source>
        <dbReference type="ARBA" id="ARBA00022448"/>
    </source>
</evidence>
<comment type="subcellular location">
    <subcellularLocation>
        <location evidence="1">Cell membrane</location>
        <topology evidence="1">Multi-pass membrane protein</topology>
    </subcellularLocation>
</comment>
<evidence type="ECO:0000313" key="9">
    <source>
        <dbReference type="Proteomes" id="UP000659904"/>
    </source>
</evidence>
<reference evidence="8 9" key="1">
    <citation type="submission" date="2021-01" db="EMBL/GenBank/DDBJ databases">
        <title>Whole genome shotgun sequence of Catellatospora citrea NBRC 14495.</title>
        <authorList>
            <person name="Komaki H."/>
            <person name="Tamura T."/>
        </authorList>
    </citation>
    <scope>NUCLEOTIDE SEQUENCE [LARGE SCALE GENOMIC DNA]</scope>
    <source>
        <strain evidence="8 9">NBRC 14495</strain>
    </source>
</reference>
<feature type="transmembrane region" description="Helical" evidence="6">
    <location>
        <begin position="70"/>
        <end position="91"/>
    </location>
</feature>
<keyword evidence="9" id="KW-1185">Reference proteome</keyword>
<dbReference type="Proteomes" id="UP000659904">
    <property type="component" value="Unassembled WGS sequence"/>
</dbReference>
<feature type="transmembrane region" description="Helical" evidence="6">
    <location>
        <begin position="269"/>
        <end position="289"/>
    </location>
</feature>
<evidence type="ECO:0000256" key="5">
    <source>
        <dbReference type="ARBA" id="ARBA00023136"/>
    </source>
</evidence>
<dbReference type="InterPro" id="IPR044770">
    <property type="entry name" value="MFS_spinster-like"/>
</dbReference>
<dbReference type="GO" id="GO:0005886">
    <property type="term" value="C:plasma membrane"/>
    <property type="evidence" value="ECO:0007669"/>
    <property type="project" value="UniProtKB-SubCell"/>
</dbReference>
<evidence type="ECO:0000256" key="1">
    <source>
        <dbReference type="ARBA" id="ARBA00004651"/>
    </source>
</evidence>
<feature type="transmembrane region" description="Helical" evidence="6">
    <location>
        <begin position="103"/>
        <end position="126"/>
    </location>
</feature>
<name>A0A8J3NZT8_9ACTN</name>
<dbReference type="PROSITE" id="PS50850">
    <property type="entry name" value="MFS"/>
    <property type="match status" value="1"/>
</dbReference>
<feature type="transmembrane region" description="Helical" evidence="6">
    <location>
        <begin position="396"/>
        <end position="417"/>
    </location>
</feature>
<dbReference type="InterPro" id="IPR036259">
    <property type="entry name" value="MFS_trans_sf"/>
</dbReference>
<organism evidence="8 9">
    <name type="scientific">Catellatospora citrea</name>
    <dbReference type="NCBI Taxonomy" id="53366"/>
    <lineage>
        <taxon>Bacteria</taxon>
        <taxon>Bacillati</taxon>
        <taxon>Actinomycetota</taxon>
        <taxon>Actinomycetes</taxon>
        <taxon>Micromonosporales</taxon>
        <taxon>Micromonosporaceae</taxon>
        <taxon>Catellatospora</taxon>
    </lineage>
</organism>
<feature type="transmembrane region" description="Helical" evidence="6">
    <location>
        <begin position="338"/>
        <end position="357"/>
    </location>
</feature>
<dbReference type="InterPro" id="IPR011701">
    <property type="entry name" value="MFS"/>
</dbReference>
<dbReference type="PANTHER" id="PTHR23505:SF79">
    <property type="entry name" value="PROTEIN SPINSTER"/>
    <property type="match status" value="1"/>
</dbReference>
<feature type="transmembrane region" description="Helical" evidence="6">
    <location>
        <begin position="429"/>
        <end position="449"/>
    </location>
</feature>
<feature type="transmembrane region" description="Helical" evidence="6">
    <location>
        <begin position="192"/>
        <end position="209"/>
    </location>
</feature>
<keyword evidence="2" id="KW-0813">Transport</keyword>
<keyword evidence="3 6" id="KW-0812">Transmembrane</keyword>
<feature type="transmembrane region" description="Helical" evidence="6">
    <location>
        <begin position="301"/>
        <end position="326"/>
    </location>
</feature>
<feature type="transmembrane region" description="Helical" evidence="6">
    <location>
        <begin position="166"/>
        <end position="186"/>
    </location>
</feature>
<dbReference type="Pfam" id="PF07690">
    <property type="entry name" value="MFS_1"/>
    <property type="match status" value="1"/>
</dbReference>
<dbReference type="PANTHER" id="PTHR23505">
    <property type="entry name" value="SPINSTER"/>
    <property type="match status" value="1"/>
</dbReference>
<feature type="transmembrane region" description="Helical" evidence="6">
    <location>
        <begin position="32"/>
        <end position="49"/>
    </location>
</feature>
<evidence type="ECO:0000259" key="7">
    <source>
        <dbReference type="PROSITE" id="PS50850"/>
    </source>
</evidence>
<evidence type="ECO:0000313" key="8">
    <source>
        <dbReference type="EMBL" id="GIF98683.1"/>
    </source>
</evidence>
<dbReference type="SUPFAM" id="SSF103473">
    <property type="entry name" value="MFS general substrate transporter"/>
    <property type="match status" value="1"/>
</dbReference>
<evidence type="ECO:0000256" key="3">
    <source>
        <dbReference type="ARBA" id="ARBA00022692"/>
    </source>
</evidence>
<evidence type="ECO:0000256" key="6">
    <source>
        <dbReference type="SAM" id="Phobius"/>
    </source>
</evidence>
<evidence type="ECO:0000256" key="4">
    <source>
        <dbReference type="ARBA" id="ARBA00022989"/>
    </source>
</evidence>
<keyword evidence="5 6" id="KW-0472">Membrane</keyword>
<accession>A0A8J3NZT8</accession>
<feature type="transmembrane region" description="Helical" evidence="6">
    <location>
        <begin position="363"/>
        <end position="384"/>
    </location>
</feature>
<feature type="domain" description="Major facilitator superfamily (MFS) profile" evidence="7">
    <location>
        <begin position="36"/>
        <end position="453"/>
    </location>
</feature>
<dbReference type="InterPro" id="IPR020846">
    <property type="entry name" value="MFS_dom"/>
</dbReference>
<dbReference type="AlphaFoldDB" id="A0A8J3NZT8"/>
<proteinExistence type="predicted"/>
<keyword evidence="4 6" id="KW-1133">Transmembrane helix</keyword>
<dbReference type="Gene3D" id="1.20.1250.20">
    <property type="entry name" value="MFS general substrate transporter like domains"/>
    <property type="match status" value="1"/>
</dbReference>